<name>A0A1K1RB51_9BACT</name>
<dbReference type="AlphaFoldDB" id="A0A1K1RB51"/>
<dbReference type="Pfam" id="PF12833">
    <property type="entry name" value="HTH_18"/>
    <property type="match status" value="1"/>
</dbReference>
<evidence type="ECO:0000313" key="5">
    <source>
        <dbReference type="EMBL" id="SFW69027.1"/>
    </source>
</evidence>
<dbReference type="Proteomes" id="UP000183788">
    <property type="component" value="Unassembled WGS sequence"/>
</dbReference>
<evidence type="ECO:0000313" key="7">
    <source>
        <dbReference type="Proteomes" id="UP000183788"/>
    </source>
</evidence>
<dbReference type="PROSITE" id="PS01124">
    <property type="entry name" value="HTH_ARAC_FAMILY_2"/>
    <property type="match status" value="1"/>
</dbReference>
<dbReference type="InterPro" id="IPR003313">
    <property type="entry name" value="AraC-bd"/>
</dbReference>
<reference evidence="5 7" key="1">
    <citation type="submission" date="2016-11" db="EMBL/GenBank/DDBJ databases">
        <authorList>
            <person name="Jaros S."/>
            <person name="Januszkiewicz K."/>
            <person name="Wedrychowicz H."/>
        </authorList>
    </citation>
    <scope>NUCLEOTIDE SEQUENCE [LARGE SCALE GENOMIC DNA]</scope>
    <source>
        <strain evidence="5 7">DSM 784</strain>
    </source>
</reference>
<evidence type="ECO:0000259" key="4">
    <source>
        <dbReference type="PROSITE" id="PS01124"/>
    </source>
</evidence>
<dbReference type="InterPro" id="IPR018060">
    <property type="entry name" value="HTH_AraC"/>
</dbReference>
<accession>A0A1K1RB51</accession>
<evidence type="ECO:0000256" key="2">
    <source>
        <dbReference type="ARBA" id="ARBA00023125"/>
    </source>
</evidence>
<dbReference type="Pfam" id="PF02311">
    <property type="entry name" value="AraC_binding"/>
    <property type="match status" value="1"/>
</dbReference>
<dbReference type="OrthoDB" id="1096411at2"/>
<dbReference type="InterPro" id="IPR014710">
    <property type="entry name" value="RmlC-like_jellyroll"/>
</dbReference>
<sequence>MAKKRAPIPVNPMANQFGSGIAMEKLLVEKLNPKEKEEAGRAHREDGHSFFLLEKGKVTIEIDFEKIHIKPASLIYLHPNQVHRITTFENVAVCVWSINNEYLHPEYLEILEELTPARPILLKKETVSLLSDAVALGMRFMERQEDKLFHASIKDSCNALVALSISQFLDQNQSSLKGGRFETVTKSFRTLLERNYIQDKRPAAYAKKLNISIPYLNECVRHTTGFSVSHHIQQRVILEAKRLLVHSDQAIKEIATTLGYDDYPYFSRLFTKVTGKTPMAFRNKNLD</sequence>
<dbReference type="GO" id="GO:0003700">
    <property type="term" value="F:DNA-binding transcription factor activity"/>
    <property type="evidence" value="ECO:0007669"/>
    <property type="project" value="InterPro"/>
</dbReference>
<evidence type="ECO:0000313" key="6">
    <source>
        <dbReference type="EMBL" id="WQG88840.1"/>
    </source>
</evidence>
<dbReference type="RefSeq" id="WP_072362558.1">
    <property type="nucleotide sequence ID" value="NZ_CP139972.1"/>
</dbReference>
<dbReference type="InterPro" id="IPR037923">
    <property type="entry name" value="HTH-like"/>
</dbReference>
<dbReference type="EMBL" id="FPIZ01000011">
    <property type="protein sequence ID" value="SFW69027.1"/>
    <property type="molecule type" value="Genomic_DNA"/>
</dbReference>
<evidence type="ECO:0000256" key="1">
    <source>
        <dbReference type="ARBA" id="ARBA00023015"/>
    </source>
</evidence>
<dbReference type="PANTHER" id="PTHR43280:SF32">
    <property type="entry name" value="TRANSCRIPTIONAL REGULATORY PROTEIN"/>
    <property type="match status" value="1"/>
</dbReference>
<dbReference type="EMBL" id="CP140154">
    <property type="protein sequence ID" value="WQG88840.1"/>
    <property type="molecule type" value="Genomic_DNA"/>
</dbReference>
<dbReference type="PRINTS" id="PR00032">
    <property type="entry name" value="HTHARAC"/>
</dbReference>
<protein>
    <submittedName>
        <fullName evidence="5">AraC-type DNA-binding protein</fullName>
    </submittedName>
    <submittedName>
        <fullName evidence="6">Helix-turn-helix transcriptional regulator</fullName>
    </submittedName>
</protein>
<evidence type="ECO:0000256" key="3">
    <source>
        <dbReference type="ARBA" id="ARBA00023163"/>
    </source>
</evidence>
<dbReference type="SUPFAM" id="SSF51215">
    <property type="entry name" value="Regulatory protein AraC"/>
    <property type="match status" value="1"/>
</dbReference>
<dbReference type="InterPro" id="IPR020449">
    <property type="entry name" value="Tscrpt_reg_AraC-type_HTH"/>
</dbReference>
<dbReference type="InterPro" id="IPR009057">
    <property type="entry name" value="Homeodomain-like_sf"/>
</dbReference>
<dbReference type="Gene3D" id="2.60.120.10">
    <property type="entry name" value="Jelly Rolls"/>
    <property type="match status" value="1"/>
</dbReference>
<dbReference type="SMART" id="SM00342">
    <property type="entry name" value="HTH_ARAC"/>
    <property type="match status" value="1"/>
</dbReference>
<dbReference type="Proteomes" id="UP001326715">
    <property type="component" value="Chromosome"/>
</dbReference>
<feature type="domain" description="HTH araC/xylS-type" evidence="4">
    <location>
        <begin position="186"/>
        <end position="284"/>
    </location>
</feature>
<keyword evidence="1" id="KW-0805">Transcription regulation</keyword>
<organism evidence="5 7">
    <name type="scientific">Chitinophaga sancti</name>
    <dbReference type="NCBI Taxonomy" id="1004"/>
    <lineage>
        <taxon>Bacteria</taxon>
        <taxon>Pseudomonadati</taxon>
        <taxon>Bacteroidota</taxon>
        <taxon>Chitinophagia</taxon>
        <taxon>Chitinophagales</taxon>
        <taxon>Chitinophagaceae</taxon>
        <taxon>Chitinophaga</taxon>
    </lineage>
</organism>
<keyword evidence="2 5" id="KW-0238">DNA-binding</keyword>
<proteinExistence type="predicted"/>
<evidence type="ECO:0000313" key="8">
    <source>
        <dbReference type="Proteomes" id="UP001326715"/>
    </source>
</evidence>
<keyword evidence="3" id="KW-0804">Transcription</keyword>
<dbReference type="SUPFAM" id="SSF46689">
    <property type="entry name" value="Homeodomain-like"/>
    <property type="match status" value="1"/>
</dbReference>
<keyword evidence="8" id="KW-1185">Reference proteome</keyword>
<dbReference type="PANTHER" id="PTHR43280">
    <property type="entry name" value="ARAC-FAMILY TRANSCRIPTIONAL REGULATOR"/>
    <property type="match status" value="1"/>
</dbReference>
<reference evidence="6 8" key="2">
    <citation type="submission" date="2023-11" db="EMBL/GenBank/DDBJ databases">
        <title>MicrobeMod: A computational toolkit for identifying prokaryotic methylation and restriction-modification with nanopore sequencing.</title>
        <authorList>
            <person name="Crits-Christoph A."/>
            <person name="Kang S.C."/>
            <person name="Lee H."/>
            <person name="Ostrov N."/>
        </authorList>
    </citation>
    <scope>NUCLEOTIDE SEQUENCE [LARGE SCALE GENOMIC DNA]</scope>
    <source>
        <strain evidence="6 8">ATCC 23090</strain>
    </source>
</reference>
<dbReference type="Gene3D" id="1.10.10.60">
    <property type="entry name" value="Homeodomain-like"/>
    <property type="match status" value="1"/>
</dbReference>
<dbReference type="STRING" id="1004.SAMN05661012_03542"/>
<gene>
    <name evidence="5" type="ORF">SAMN05661012_03542</name>
    <name evidence="6" type="ORF">SR876_28325</name>
</gene>
<dbReference type="GO" id="GO:0043565">
    <property type="term" value="F:sequence-specific DNA binding"/>
    <property type="evidence" value="ECO:0007669"/>
    <property type="project" value="InterPro"/>
</dbReference>